<dbReference type="Gene3D" id="1.20.5.620">
    <property type="entry name" value="F1F0 ATP synthase subunit B, membrane domain"/>
    <property type="match status" value="1"/>
</dbReference>
<dbReference type="GO" id="GO:0046961">
    <property type="term" value="F:proton-transporting ATPase activity, rotational mechanism"/>
    <property type="evidence" value="ECO:0007669"/>
    <property type="project" value="InterPro"/>
</dbReference>
<evidence type="ECO:0000313" key="4">
    <source>
        <dbReference type="EMBL" id="RLL14430.1"/>
    </source>
</evidence>
<evidence type="ECO:0000313" key="5">
    <source>
        <dbReference type="Proteomes" id="UP000276301"/>
    </source>
</evidence>
<dbReference type="InterPro" id="IPR002842">
    <property type="entry name" value="ATPase_V1_Esu"/>
</dbReference>
<keyword evidence="5" id="KW-1185">Reference proteome</keyword>
<dbReference type="Pfam" id="PF01991">
    <property type="entry name" value="vATP-synt_E"/>
    <property type="match status" value="1"/>
</dbReference>
<protein>
    <recommendedName>
        <fullName evidence="6">V-type proton ATPase subunit E</fullName>
    </recommendedName>
</protein>
<reference evidence="4 5" key="1">
    <citation type="submission" date="2018-10" db="EMBL/GenBank/DDBJ databases">
        <title>Anaerotruncus faecis sp. nov., isolated from human feces.</title>
        <authorList>
            <person name="Wang Y.-J."/>
        </authorList>
    </citation>
    <scope>NUCLEOTIDE SEQUENCE [LARGE SCALE GENOMIC DNA]</scope>
    <source>
        <strain evidence="4 5">22A2-44</strain>
    </source>
</reference>
<dbReference type="Proteomes" id="UP000276301">
    <property type="component" value="Unassembled WGS sequence"/>
</dbReference>
<dbReference type="SUPFAM" id="SSF160527">
    <property type="entry name" value="V-type ATPase subunit E-like"/>
    <property type="match status" value="1"/>
</dbReference>
<sequence length="194" mass="21032">MTGLEKIVQQIRDEAQQAADAVIAQAKEEAGQLAAKATEDARTQSGAILAKSKTDVQNHLAAARSAAELAQRRAVLAAKQEIIGEAIESARQSIYKLPDSDYFALILKMISKFSLPQEGELLFSPADLGRLPASFETSLAKSANGKLTVSRETRDIDGGFVLSYGGIEENCSIEALFYAARERLQDRVQELLFS</sequence>
<dbReference type="GO" id="GO:0033178">
    <property type="term" value="C:proton-transporting two-sector ATPase complex, catalytic domain"/>
    <property type="evidence" value="ECO:0007669"/>
    <property type="project" value="InterPro"/>
</dbReference>
<evidence type="ECO:0000256" key="2">
    <source>
        <dbReference type="ARBA" id="ARBA00022448"/>
    </source>
</evidence>
<evidence type="ECO:0000256" key="3">
    <source>
        <dbReference type="ARBA" id="ARBA00023065"/>
    </source>
</evidence>
<comment type="caution">
    <text evidence="4">The sequence shown here is derived from an EMBL/GenBank/DDBJ whole genome shotgun (WGS) entry which is preliminary data.</text>
</comment>
<dbReference type="EMBL" id="RCHT01000001">
    <property type="protein sequence ID" value="RLL14430.1"/>
    <property type="molecule type" value="Genomic_DNA"/>
</dbReference>
<dbReference type="InterPro" id="IPR038495">
    <property type="entry name" value="ATPase_E_C"/>
</dbReference>
<dbReference type="AlphaFoldDB" id="A0A498CS56"/>
<proteinExistence type="inferred from homology"/>
<dbReference type="RefSeq" id="WP_121585542.1">
    <property type="nucleotide sequence ID" value="NZ_RCHT01000001.1"/>
</dbReference>
<dbReference type="Gene3D" id="3.30.2320.30">
    <property type="entry name" value="ATP synthase, E subunit, C-terminal"/>
    <property type="match status" value="1"/>
</dbReference>
<comment type="similarity">
    <text evidence="1">Belongs to the V-ATPase E subunit family.</text>
</comment>
<keyword evidence="2" id="KW-0813">Transport</keyword>
<gene>
    <name evidence="4" type="ORF">D4A47_00120</name>
</gene>
<keyword evidence="3" id="KW-0406">Ion transport</keyword>
<organism evidence="4 5">
    <name type="scientific">Anaerotruncus massiliensis</name>
    <name type="common">ex Liu et al. 2021</name>
    <dbReference type="NCBI Taxonomy" id="2321404"/>
    <lineage>
        <taxon>Bacteria</taxon>
        <taxon>Bacillati</taxon>
        <taxon>Bacillota</taxon>
        <taxon>Clostridia</taxon>
        <taxon>Eubacteriales</taxon>
        <taxon>Oscillospiraceae</taxon>
        <taxon>Anaerotruncus</taxon>
    </lineage>
</organism>
<evidence type="ECO:0008006" key="6">
    <source>
        <dbReference type="Google" id="ProtNLM"/>
    </source>
</evidence>
<name>A0A498CS56_9FIRM</name>
<accession>A0A498CS56</accession>
<evidence type="ECO:0000256" key="1">
    <source>
        <dbReference type="ARBA" id="ARBA00005901"/>
    </source>
</evidence>